<dbReference type="OrthoDB" id="913635at2759"/>
<keyword evidence="1" id="KW-0812">Transmembrane</keyword>
<comment type="caution">
    <text evidence="2">The sequence shown here is derived from an EMBL/GenBank/DDBJ whole genome shotgun (WGS) entry which is preliminary data.</text>
</comment>
<accession>A0A5A7PIQ8</accession>
<sequence>MAWSRLEGWLRGDGLGGSGFNVGGLGVGWVDGLGVVLFGMWPEVARKEEGLNMGSVVVGCAGGWVEMEGISEAVREGWQICVEGAELFQWGAVKSDLDKAHQEEEQYWRNKSRALWLKAGDCNSNVFRGAFEETHCGREMKRMR</sequence>
<keyword evidence="1" id="KW-1133">Transmembrane helix</keyword>
<name>A0A5A7PIQ8_STRAF</name>
<protein>
    <submittedName>
        <fullName evidence="2">UPF0042 nucleotide-binding protein TM1040_2438</fullName>
    </submittedName>
</protein>
<dbReference type="Proteomes" id="UP000325081">
    <property type="component" value="Unassembled WGS sequence"/>
</dbReference>
<dbReference type="AlphaFoldDB" id="A0A5A7PIQ8"/>
<proteinExistence type="predicted"/>
<dbReference type="EMBL" id="BKCP01004627">
    <property type="protein sequence ID" value="GER32604.1"/>
    <property type="molecule type" value="Genomic_DNA"/>
</dbReference>
<evidence type="ECO:0000313" key="3">
    <source>
        <dbReference type="Proteomes" id="UP000325081"/>
    </source>
</evidence>
<evidence type="ECO:0000313" key="2">
    <source>
        <dbReference type="EMBL" id="GER32604.1"/>
    </source>
</evidence>
<gene>
    <name evidence="2" type="ORF">STAS_08680</name>
</gene>
<organism evidence="2 3">
    <name type="scientific">Striga asiatica</name>
    <name type="common">Asiatic witchweed</name>
    <name type="synonym">Buchnera asiatica</name>
    <dbReference type="NCBI Taxonomy" id="4170"/>
    <lineage>
        <taxon>Eukaryota</taxon>
        <taxon>Viridiplantae</taxon>
        <taxon>Streptophyta</taxon>
        <taxon>Embryophyta</taxon>
        <taxon>Tracheophyta</taxon>
        <taxon>Spermatophyta</taxon>
        <taxon>Magnoliopsida</taxon>
        <taxon>eudicotyledons</taxon>
        <taxon>Gunneridae</taxon>
        <taxon>Pentapetalae</taxon>
        <taxon>asterids</taxon>
        <taxon>lamiids</taxon>
        <taxon>Lamiales</taxon>
        <taxon>Orobanchaceae</taxon>
        <taxon>Buchnereae</taxon>
        <taxon>Striga</taxon>
    </lineage>
</organism>
<keyword evidence="3" id="KW-1185">Reference proteome</keyword>
<keyword evidence="1" id="KW-0472">Membrane</keyword>
<feature type="transmembrane region" description="Helical" evidence="1">
    <location>
        <begin position="20"/>
        <end position="41"/>
    </location>
</feature>
<evidence type="ECO:0000256" key="1">
    <source>
        <dbReference type="SAM" id="Phobius"/>
    </source>
</evidence>
<reference evidence="3" key="1">
    <citation type="journal article" date="2019" name="Curr. Biol.">
        <title>Genome Sequence of Striga asiatica Provides Insight into the Evolution of Plant Parasitism.</title>
        <authorList>
            <person name="Yoshida S."/>
            <person name="Kim S."/>
            <person name="Wafula E.K."/>
            <person name="Tanskanen J."/>
            <person name="Kim Y.M."/>
            <person name="Honaas L."/>
            <person name="Yang Z."/>
            <person name="Spallek T."/>
            <person name="Conn C.E."/>
            <person name="Ichihashi Y."/>
            <person name="Cheong K."/>
            <person name="Cui S."/>
            <person name="Der J.P."/>
            <person name="Gundlach H."/>
            <person name="Jiao Y."/>
            <person name="Hori C."/>
            <person name="Ishida J.K."/>
            <person name="Kasahara H."/>
            <person name="Kiba T."/>
            <person name="Kim M.S."/>
            <person name="Koo N."/>
            <person name="Laohavisit A."/>
            <person name="Lee Y.H."/>
            <person name="Lumba S."/>
            <person name="McCourt P."/>
            <person name="Mortimer J.C."/>
            <person name="Mutuku J.M."/>
            <person name="Nomura T."/>
            <person name="Sasaki-Sekimoto Y."/>
            <person name="Seto Y."/>
            <person name="Wang Y."/>
            <person name="Wakatake T."/>
            <person name="Sakakibara H."/>
            <person name="Demura T."/>
            <person name="Yamaguchi S."/>
            <person name="Yoneyama K."/>
            <person name="Manabe R.I."/>
            <person name="Nelson D.C."/>
            <person name="Schulman A.H."/>
            <person name="Timko M.P."/>
            <person name="dePamphilis C.W."/>
            <person name="Choi D."/>
            <person name="Shirasu K."/>
        </authorList>
    </citation>
    <scope>NUCLEOTIDE SEQUENCE [LARGE SCALE GENOMIC DNA]</scope>
    <source>
        <strain evidence="3">cv. UVA1</strain>
    </source>
</reference>